<evidence type="ECO:0000313" key="3">
    <source>
        <dbReference type="Proteomes" id="UP000683246"/>
    </source>
</evidence>
<dbReference type="Proteomes" id="UP000683246">
    <property type="component" value="Chromosome"/>
</dbReference>
<sequence length="194" mass="22358">MGNKKRKKYDLIFAVVFALLTVVFLILFATNDAFFNWAFERHHNQLSWYIRPLFLIPFCYFAYKRSWTGISVTIFLLMTSMFWFPEPESSSALVEQFLDMEMEYLMGSWGIAKILVTLIIPISFIALGMALWKRSLWIGLSVVVFMTVGKMIWSVVEGGESGQSIFIPAIIGLLICIGVISFAYKKFEKKKKQS</sequence>
<protein>
    <submittedName>
        <fullName evidence="2">Uncharacterized protein</fullName>
    </submittedName>
</protein>
<feature type="transmembrane region" description="Helical" evidence="1">
    <location>
        <begin position="68"/>
        <end position="84"/>
    </location>
</feature>
<accession>A0A8J8MQP7</accession>
<dbReference type="KEGG" id="vpy:HZI73_19625"/>
<evidence type="ECO:0000313" key="2">
    <source>
        <dbReference type="EMBL" id="QUI25806.1"/>
    </source>
</evidence>
<proteinExistence type="predicted"/>
<gene>
    <name evidence="2" type="ORF">HZI73_19625</name>
</gene>
<feature type="transmembrane region" description="Helical" evidence="1">
    <location>
        <begin position="165"/>
        <end position="184"/>
    </location>
</feature>
<dbReference type="EMBL" id="CP058649">
    <property type="protein sequence ID" value="QUI25806.1"/>
    <property type="molecule type" value="Genomic_DNA"/>
</dbReference>
<keyword evidence="1" id="KW-0472">Membrane</keyword>
<name>A0A8J8MQP7_9FIRM</name>
<evidence type="ECO:0000256" key="1">
    <source>
        <dbReference type="SAM" id="Phobius"/>
    </source>
</evidence>
<feature type="transmembrane region" description="Helical" evidence="1">
    <location>
        <begin position="135"/>
        <end position="153"/>
    </location>
</feature>
<organism evidence="2 3">
    <name type="scientific">Vallitalea pronyensis</name>
    <dbReference type="NCBI Taxonomy" id="1348613"/>
    <lineage>
        <taxon>Bacteria</taxon>
        <taxon>Bacillati</taxon>
        <taxon>Bacillota</taxon>
        <taxon>Clostridia</taxon>
        <taxon>Lachnospirales</taxon>
        <taxon>Vallitaleaceae</taxon>
        <taxon>Vallitalea</taxon>
    </lineage>
</organism>
<keyword evidence="1" id="KW-1133">Transmembrane helix</keyword>
<keyword evidence="1" id="KW-0812">Transmembrane</keyword>
<keyword evidence="3" id="KW-1185">Reference proteome</keyword>
<feature type="transmembrane region" description="Helical" evidence="1">
    <location>
        <begin position="12"/>
        <end position="34"/>
    </location>
</feature>
<feature type="transmembrane region" description="Helical" evidence="1">
    <location>
        <begin position="46"/>
        <end position="63"/>
    </location>
</feature>
<feature type="transmembrane region" description="Helical" evidence="1">
    <location>
        <begin position="104"/>
        <end position="128"/>
    </location>
</feature>
<reference evidence="2" key="1">
    <citation type="submission" date="2020-07" db="EMBL/GenBank/DDBJ databases">
        <title>Vallitalea pronyensis genome.</title>
        <authorList>
            <person name="Postec A."/>
        </authorList>
    </citation>
    <scope>NUCLEOTIDE SEQUENCE</scope>
    <source>
        <strain evidence="2">FatNI3</strain>
    </source>
</reference>
<dbReference type="AlphaFoldDB" id="A0A8J8MQP7"/>